<feature type="region of interest" description="Disordered" evidence="4">
    <location>
        <begin position="37"/>
        <end position="66"/>
    </location>
</feature>
<feature type="chain" id="PRO_5038207298" evidence="5">
    <location>
        <begin position="29"/>
        <end position="369"/>
    </location>
</feature>
<evidence type="ECO:0000256" key="5">
    <source>
        <dbReference type="SAM" id="SignalP"/>
    </source>
</evidence>
<evidence type="ECO:0000256" key="4">
    <source>
        <dbReference type="SAM" id="MobiDB-lite"/>
    </source>
</evidence>
<dbReference type="Pfam" id="PF09084">
    <property type="entry name" value="NMT1"/>
    <property type="match status" value="1"/>
</dbReference>
<evidence type="ECO:0000313" key="7">
    <source>
        <dbReference type="EMBL" id="KFM94360.1"/>
    </source>
</evidence>
<sequence>MTRQKKRGLMKTGATLLLLTAMMFGVIACGNGNSASGTTGGGGKSPANAAGSAQGSNGAAGSSAQNGAPVTVKTAYAPFIGGIGVYALDDKEFDLAHGVDVQIGAFGATSPLMSVMTGDVDIAFTTLQSYLISINALIEEGTDIADLPKIVYLHNASKGADGIVADKSIKTVSDLKGKSVTAQYGEVTHYMLAKALATAGLTVDDVKLVDMGPGKGGAAFVAGSVDAATTFEPYLSQGVSSRGGNVIISTADLENTILDVIVVSAKNAEEKPEWLQNTLKAVEDATQYVNSDLDDAAEVTADDLQVSAAEVKEMFPTVHLYTLDDNHEGMDEGGWLYNTMKDVVYFYHSIGVIKNNFDVKQLVSTDFLW</sequence>
<evidence type="ECO:0000256" key="3">
    <source>
        <dbReference type="ARBA" id="ARBA00022729"/>
    </source>
</evidence>
<keyword evidence="9" id="KW-1185">Reference proteome</keyword>
<evidence type="ECO:0000313" key="9">
    <source>
        <dbReference type="Proteomes" id="UP000029278"/>
    </source>
</evidence>
<protein>
    <submittedName>
        <fullName evidence="8">Aliphatic sulfonate ABC transporter substrate-binding protein</fullName>
    </submittedName>
    <submittedName>
        <fullName evidence="7">NMT1-like family protein</fullName>
    </submittedName>
</protein>
<evidence type="ECO:0000259" key="6">
    <source>
        <dbReference type="Pfam" id="PF09084"/>
    </source>
</evidence>
<comment type="subcellular location">
    <subcellularLocation>
        <location evidence="1">Periplasm</location>
    </subcellularLocation>
</comment>
<dbReference type="HOGENOM" id="CLU_028871_3_2_9"/>
<dbReference type="Gene3D" id="3.40.190.10">
    <property type="entry name" value="Periplasmic binding protein-like II"/>
    <property type="match status" value="2"/>
</dbReference>
<dbReference type="PATRIC" id="fig|44252.3.peg.5606"/>
<dbReference type="EMBL" id="JMQA01000047">
    <property type="protein sequence ID" value="KFM94360.1"/>
    <property type="molecule type" value="Genomic_DNA"/>
</dbReference>
<dbReference type="GO" id="GO:0042597">
    <property type="term" value="C:periplasmic space"/>
    <property type="evidence" value="ECO:0007669"/>
    <property type="project" value="UniProtKB-SubCell"/>
</dbReference>
<evidence type="ECO:0000256" key="2">
    <source>
        <dbReference type="ARBA" id="ARBA00010742"/>
    </source>
</evidence>
<name>A0A090YQF4_PAEMA</name>
<dbReference type="PANTHER" id="PTHR30024">
    <property type="entry name" value="ALIPHATIC SULFONATES-BINDING PROTEIN-RELATED"/>
    <property type="match status" value="1"/>
</dbReference>
<dbReference type="OrthoDB" id="9815602at2"/>
<keyword evidence="3 5" id="KW-0732">Signal</keyword>
<gene>
    <name evidence="7" type="ORF">DJ90_1321</name>
    <name evidence="8" type="ORF">GNQ08_01275</name>
</gene>
<dbReference type="RefSeq" id="WP_036618623.1">
    <property type="nucleotide sequence ID" value="NZ_BGML01000004.1"/>
</dbReference>
<dbReference type="GeneID" id="77010695"/>
<feature type="domain" description="SsuA/THI5-like" evidence="6">
    <location>
        <begin position="84"/>
        <end position="291"/>
    </location>
</feature>
<feature type="compositionally biased region" description="Low complexity" evidence="4">
    <location>
        <begin position="45"/>
        <end position="66"/>
    </location>
</feature>
<comment type="caution">
    <text evidence="7">The sequence shown here is derived from an EMBL/GenBank/DDBJ whole genome shotgun (WGS) entry which is preliminary data.</text>
</comment>
<dbReference type="PROSITE" id="PS51257">
    <property type="entry name" value="PROKAR_LIPOPROTEIN"/>
    <property type="match status" value="1"/>
</dbReference>
<dbReference type="STRING" id="44252.DJ90_1321"/>
<feature type="signal peptide" evidence="5">
    <location>
        <begin position="1"/>
        <end position="28"/>
    </location>
</feature>
<proteinExistence type="inferred from homology"/>
<dbReference type="Proteomes" id="UP000442469">
    <property type="component" value="Unassembled WGS sequence"/>
</dbReference>
<evidence type="ECO:0000313" key="8">
    <source>
        <dbReference type="EMBL" id="MUG21064.1"/>
    </source>
</evidence>
<dbReference type="Proteomes" id="UP000029278">
    <property type="component" value="Unassembled WGS sequence"/>
</dbReference>
<reference evidence="7 9" key="1">
    <citation type="submission" date="2014-04" db="EMBL/GenBank/DDBJ databases">
        <authorList>
            <person name="Bishop-Lilly K.A."/>
            <person name="Broomall S.M."/>
            <person name="Chain P.S."/>
            <person name="Chertkov O."/>
            <person name="Coyne S.R."/>
            <person name="Daligault H.E."/>
            <person name="Davenport K.W."/>
            <person name="Erkkila T."/>
            <person name="Frey K.G."/>
            <person name="Gibbons H.S."/>
            <person name="Gu W."/>
            <person name="Jaissle J."/>
            <person name="Johnson S.L."/>
            <person name="Koroleva G.I."/>
            <person name="Ladner J.T."/>
            <person name="Lo C.-C."/>
            <person name="Minogue T.D."/>
            <person name="Munk C."/>
            <person name="Palacios G.F."/>
            <person name="Redden C.L."/>
            <person name="Rosenzweig C.N."/>
            <person name="Scholz M.B."/>
            <person name="Teshima H."/>
            <person name="Xu Y."/>
        </authorList>
    </citation>
    <scope>NUCLEOTIDE SEQUENCE [LARGE SCALE GENOMIC DNA]</scope>
    <source>
        <strain evidence="7 9">8244</strain>
    </source>
</reference>
<organism evidence="7 9">
    <name type="scientific">Paenibacillus macerans</name>
    <name type="common">Bacillus macerans</name>
    <dbReference type="NCBI Taxonomy" id="44252"/>
    <lineage>
        <taxon>Bacteria</taxon>
        <taxon>Bacillati</taxon>
        <taxon>Bacillota</taxon>
        <taxon>Bacilli</taxon>
        <taxon>Bacillales</taxon>
        <taxon>Paenibacillaceae</taxon>
        <taxon>Paenibacillus</taxon>
    </lineage>
</organism>
<dbReference type="EMBL" id="WNZZ01000001">
    <property type="protein sequence ID" value="MUG21064.1"/>
    <property type="molecule type" value="Genomic_DNA"/>
</dbReference>
<evidence type="ECO:0000256" key="1">
    <source>
        <dbReference type="ARBA" id="ARBA00004418"/>
    </source>
</evidence>
<dbReference type="SUPFAM" id="SSF53850">
    <property type="entry name" value="Periplasmic binding protein-like II"/>
    <property type="match status" value="1"/>
</dbReference>
<dbReference type="AlphaFoldDB" id="A0A090YQF4"/>
<comment type="similarity">
    <text evidence="2">Belongs to the bacterial solute-binding protein SsuA/TauA family.</text>
</comment>
<evidence type="ECO:0000313" key="10">
    <source>
        <dbReference type="Proteomes" id="UP000442469"/>
    </source>
</evidence>
<reference evidence="8 10" key="2">
    <citation type="submission" date="2019-11" db="EMBL/GenBank/DDBJ databases">
        <title>Draft genome sequences of five Paenibacillus species of dairy origin.</title>
        <authorList>
            <person name="Olajide A.M."/>
            <person name="Chen S."/>
            <person name="Lapointe G."/>
        </authorList>
    </citation>
    <scope>NUCLEOTIDE SEQUENCE [LARGE SCALE GENOMIC DNA]</scope>
    <source>
        <strain evidence="8 10">3CT49</strain>
    </source>
</reference>
<dbReference type="InterPro" id="IPR015168">
    <property type="entry name" value="SsuA/THI5"/>
</dbReference>
<accession>A0A090YQF4</accession>
<dbReference type="PANTHER" id="PTHR30024:SF47">
    <property type="entry name" value="TAURINE-BINDING PERIPLASMIC PROTEIN"/>
    <property type="match status" value="1"/>
</dbReference>